<dbReference type="SUPFAM" id="SSF47336">
    <property type="entry name" value="ACP-like"/>
    <property type="match status" value="2"/>
</dbReference>
<dbReference type="InterPro" id="IPR023213">
    <property type="entry name" value="CAT-like_dom_sf"/>
</dbReference>
<dbReference type="SUPFAM" id="SSF52777">
    <property type="entry name" value="CoA-dependent acyltransferases"/>
    <property type="match status" value="4"/>
</dbReference>
<name>A0A7C8NBG6_9PEZI</name>
<evidence type="ECO:0000256" key="4">
    <source>
        <dbReference type="ARBA" id="ARBA00029454"/>
    </source>
</evidence>
<evidence type="ECO:0000256" key="3">
    <source>
        <dbReference type="ARBA" id="ARBA00022598"/>
    </source>
</evidence>
<dbReference type="InterPro" id="IPR000873">
    <property type="entry name" value="AMP-dep_synth/lig_dom"/>
</dbReference>
<dbReference type="GO" id="GO:0044550">
    <property type="term" value="P:secondary metabolite biosynthetic process"/>
    <property type="evidence" value="ECO:0007669"/>
    <property type="project" value="TreeGrafter"/>
</dbReference>
<dbReference type="Gene3D" id="3.40.50.12780">
    <property type="entry name" value="N-terminal domain of ligase-like"/>
    <property type="match status" value="1"/>
</dbReference>
<dbReference type="Gene3D" id="3.30.559.10">
    <property type="entry name" value="Chloramphenicol acetyltransferase-like domain"/>
    <property type="match status" value="2"/>
</dbReference>
<dbReference type="GO" id="GO:0043041">
    <property type="term" value="P:amino acid activation for nonribosomal peptide biosynthetic process"/>
    <property type="evidence" value="ECO:0007669"/>
    <property type="project" value="TreeGrafter"/>
</dbReference>
<dbReference type="GO" id="GO:0031177">
    <property type="term" value="F:phosphopantetheine binding"/>
    <property type="evidence" value="ECO:0007669"/>
    <property type="project" value="TreeGrafter"/>
</dbReference>
<evidence type="ECO:0000256" key="2">
    <source>
        <dbReference type="ARBA" id="ARBA00022553"/>
    </source>
</evidence>
<dbReference type="PANTHER" id="PTHR45527:SF11">
    <property type="entry name" value="NONRIBOSOMAL PEPTIDE SYNTHETASE 5"/>
    <property type="match status" value="1"/>
</dbReference>
<dbReference type="InParanoid" id="A0A7C8NBG6"/>
<comment type="similarity">
    <text evidence="4">Belongs to the NRP synthetase family.</text>
</comment>
<dbReference type="InterPro" id="IPR006162">
    <property type="entry name" value="Ppantetheine_attach_site"/>
</dbReference>
<dbReference type="Pfam" id="PF00550">
    <property type="entry name" value="PP-binding"/>
    <property type="match status" value="2"/>
</dbReference>
<dbReference type="EMBL" id="WUBL01000003">
    <property type="protein sequence ID" value="KAF2973016.1"/>
    <property type="molecule type" value="Genomic_DNA"/>
</dbReference>
<accession>A0A7C8NBG6</accession>
<evidence type="ECO:0000313" key="7">
    <source>
        <dbReference type="Proteomes" id="UP000481858"/>
    </source>
</evidence>
<keyword evidence="1" id="KW-0596">Phosphopantetheine</keyword>
<dbReference type="Gene3D" id="1.10.1200.10">
    <property type="entry name" value="ACP-like"/>
    <property type="match status" value="2"/>
</dbReference>
<dbReference type="Gene3D" id="3.30.300.30">
    <property type="match status" value="1"/>
</dbReference>
<organism evidence="6 7">
    <name type="scientific">Xylaria multiplex</name>
    <dbReference type="NCBI Taxonomy" id="323545"/>
    <lineage>
        <taxon>Eukaryota</taxon>
        <taxon>Fungi</taxon>
        <taxon>Dikarya</taxon>
        <taxon>Ascomycota</taxon>
        <taxon>Pezizomycotina</taxon>
        <taxon>Sordariomycetes</taxon>
        <taxon>Xylariomycetidae</taxon>
        <taxon>Xylariales</taxon>
        <taxon>Xylariaceae</taxon>
        <taxon>Xylaria</taxon>
    </lineage>
</organism>
<dbReference type="GO" id="GO:0016874">
    <property type="term" value="F:ligase activity"/>
    <property type="evidence" value="ECO:0007669"/>
    <property type="project" value="UniProtKB-KW"/>
</dbReference>
<feature type="domain" description="Carrier" evidence="5">
    <location>
        <begin position="1083"/>
        <end position="1161"/>
    </location>
</feature>
<dbReference type="InterPro" id="IPR020845">
    <property type="entry name" value="AMP-binding_CS"/>
</dbReference>
<dbReference type="NCBIfam" id="TIGR01733">
    <property type="entry name" value="AA-adenyl-dom"/>
    <property type="match status" value="1"/>
</dbReference>
<dbReference type="SUPFAM" id="SSF56801">
    <property type="entry name" value="Acetyl-CoA synthetase-like"/>
    <property type="match status" value="1"/>
</dbReference>
<dbReference type="InterPro" id="IPR045851">
    <property type="entry name" value="AMP-bd_C_sf"/>
</dbReference>
<dbReference type="Pfam" id="PF00668">
    <property type="entry name" value="Condensation"/>
    <property type="match status" value="2"/>
</dbReference>
<gene>
    <name evidence="6" type="ORF">GQX73_g509</name>
</gene>
<keyword evidence="2" id="KW-0597">Phosphoprotein</keyword>
<reference evidence="6 7" key="1">
    <citation type="submission" date="2019-12" db="EMBL/GenBank/DDBJ databases">
        <title>Draft genome sequence of the ascomycete Xylaria multiplex DSM 110363.</title>
        <authorList>
            <person name="Buettner E."/>
            <person name="Kellner H."/>
        </authorList>
    </citation>
    <scope>NUCLEOTIDE SEQUENCE [LARGE SCALE GENOMIC DNA]</scope>
    <source>
        <strain evidence="6 7">DSM 110363</strain>
    </source>
</reference>
<dbReference type="PROSITE" id="PS50075">
    <property type="entry name" value="CARRIER"/>
    <property type="match status" value="1"/>
</dbReference>
<comment type="caution">
    <text evidence="6">The sequence shown here is derived from an EMBL/GenBank/DDBJ whole genome shotgun (WGS) entry which is preliminary data.</text>
</comment>
<dbReference type="InterPro" id="IPR010071">
    <property type="entry name" value="AA_adenyl_dom"/>
</dbReference>
<dbReference type="PROSITE" id="PS00012">
    <property type="entry name" value="PHOSPHOPANTETHEINE"/>
    <property type="match status" value="1"/>
</dbReference>
<dbReference type="InterPro" id="IPR009081">
    <property type="entry name" value="PP-bd_ACP"/>
</dbReference>
<dbReference type="InterPro" id="IPR036736">
    <property type="entry name" value="ACP-like_sf"/>
</dbReference>
<sequence length="1623" mass="180895">MSPPQRHPRLQSLPAAVSEATSFLPSRIILESISSIFDRNPNSLDLDLSFPQHGGNSISAVALASLCKRRGVTLPIGIILRSQSLKELLISSTFIDDQLQPKSPDKVSQKQCQGPLHEYSSLSMAHIDAVSKIMPTTQTSDIRGLINNSDTSILVSNSLRRSGPLVENSAIHIQSLMIRDSIKESGTNIVRYYETYKSEDIDIIKSAWNSLFMQEAILRSSYSEDLEPQSHTYFDWVEITTKDPVQFDAWVHAPVTHSDIRSSWQVITLDSLDRPPFSAKSTVIWTVHHALIDGYSAKILLLKLRALAAGKPVSAGPSYADVIEAIQALNHNKRLGGELFWNQQNELYEKSVVNLQLPPPLDVQRPHGTSECFISLGTRSHIIQLISRECSVTPAAIFYSAWAVILTVLVDDQNVIFGTAVLGRNLPLAGIEDVIGPLFTTPPFAISVDGDHTLREFLSEVFNRITDLTEHQWTIPKHILSRSVQSALFMGFEFDTLTEDYPIRPIEPPFWKHDSALPLTILVGPEATCFQYRSEEFRGASIEQISLLFDRTVRSFIRLDLSIRSLQANLVMPDTQLSLQKHGNLFSASTRQLSVSDDLVTLFERAVSQHPKAIAISIGENQLTYSELDNQIGIIANALRKFSRKQDIVCVEADRSVSWIIGIFAVLKAGAIYCPLDPELPEEVRAFIVKNTCATTLLCEDVRSSSSALRLEFQHLLGIKSILTESASFEGDTFPRRAFPDPSTPAYVCYTSGSTGTPKGVICSHEGLVAFQSELEVRLFAQPGMRISQIMSPAFDGSIHEIFSTLCYGATLLLPAGDNVFEALNTANSAIMTPSVAEVLYPYDYPQLKHVYLVGEPVKQSTNDRWAMIKKTYNMYGPTEGTCGATICRLLPGKPITIGRPNPTTRLYILDSKCRNVPIGVVGEIYVAGLQVARGYLGMTEATAARFITDPFCEGANERMFKTGDRGYWTGEGEIVCLGRNDRQIKLRGYRLDLDDLEIRASRAVEGIKSVAMAVRRDYLVAAIQPSTLNRDVIVAAFAKALPGYAQPRDIILTDKFPTTRAGKLDYKELISYPSTKVGIQDDPLTPMENMIAHLWREVLNLKYTEIIGSASNFLQLGGSSLLQMTLLGRLSTVFEIRVPLRLVIESHSLRELATRLESLPRKYSFQNAARNLGWGPHKLSPSEQDWWSKYNLTPAVNTKSFNVSSIFCFQPNSLDRLLLESAWNLVLSRYTIFKSRYVRVEGTGNNVERRYAETPPCVELAQRIDIKTEVNRMFNLERQSPIRVVLTECELMIVASHIVADLQTLKILFRDVETIYHGGTLSPVDHVYELQPNLGREKGACDFEFWSQYLSGATSDSGIKAKSPIRKSFDGNSRVYKLAKPLAERVLRTSREVDYLSLQQLAIATVALAIKADEEETDIVLGTPFANRFTDAERETVGLFLQPLPVRVQYSSRSGQTNAKPYLDEIRRSATAALAHAVSWHDLLEYLHIPTNYPDNPIFDVMVTFHTPDVTAKLDLPGLIPCFSWADGSKFLLLIEFTALDTGDVVLRVEYDTDNYSVRDIDILVAGITTALWMLLFDLPCSTIKMAIRSGEGRMTMATLEGDLMGKPWTMTETSLGTFSSK</sequence>
<protein>
    <recommendedName>
        <fullName evidence="5">Carrier domain-containing protein</fullName>
    </recommendedName>
</protein>
<dbReference type="InterPro" id="IPR001242">
    <property type="entry name" value="Condensation_dom"/>
</dbReference>
<keyword evidence="3" id="KW-0436">Ligase</keyword>
<dbReference type="PROSITE" id="PS00455">
    <property type="entry name" value="AMP_BINDING"/>
    <property type="match status" value="1"/>
</dbReference>
<dbReference type="GO" id="GO:0005737">
    <property type="term" value="C:cytoplasm"/>
    <property type="evidence" value="ECO:0007669"/>
    <property type="project" value="TreeGrafter"/>
</dbReference>
<dbReference type="InterPro" id="IPR042099">
    <property type="entry name" value="ANL_N_sf"/>
</dbReference>
<proteinExistence type="inferred from homology"/>
<dbReference type="Pfam" id="PF00501">
    <property type="entry name" value="AMP-binding"/>
    <property type="match status" value="1"/>
</dbReference>
<dbReference type="PANTHER" id="PTHR45527">
    <property type="entry name" value="NONRIBOSOMAL PEPTIDE SYNTHETASE"/>
    <property type="match status" value="1"/>
</dbReference>
<dbReference type="CDD" id="cd19537">
    <property type="entry name" value="C_NRPS-like"/>
    <property type="match status" value="1"/>
</dbReference>
<keyword evidence="7" id="KW-1185">Reference proteome</keyword>
<dbReference type="Proteomes" id="UP000481858">
    <property type="component" value="Unassembled WGS sequence"/>
</dbReference>
<evidence type="ECO:0000259" key="5">
    <source>
        <dbReference type="PROSITE" id="PS50075"/>
    </source>
</evidence>
<dbReference type="OrthoDB" id="416786at2759"/>
<evidence type="ECO:0000313" key="6">
    <source>
        <dbReference type="EMBL" id="KAF2973016.1"/>
    </source>
</evidence>
<dbReference type="Gene3D" id="3.30.559.30">
    <property type="entry name" value="Nonribosomal peptide synthetase, condensation domain"/>
    <property type="match status" value="2"/>
</dbReference>
<evidence type="ECO:0000256" key="1">
    <source>
        <dbReference type="ARBA" id="ARBA00022450"/>
    </source>
</evidence>